<feature type="transmembrane region" description="Helical" evidence="1">
    <location>
        <begin position="12"/>
        <end position="31"/>
    </location>
</feature>
<keyword evidence="1" id="KW-0472">Membrane</keyword>
<proteinExistence type="predicted"/>
<accession>A0A6C0LB09</accession>
<keyword evidence="1" id="KW-0812">Transmembrane</keyword>
<sequence>MKNKIRKKKVVRVIFNITFFIFYYLAFLQNVTLKCVKQPKLIFWCGQIFLKLTKNTEYYFT</sequence>
<organism evidence="2">
    <name type="scientific">viral metagenome</name>
    <dbReference type="NCBI Taxonomy" id="1070528"/>
    <lineage>
        <taxon>unclassified sequences</taxon>
        <taxon>metagenomes</taxon>
        <taxon>organismal metagenomes</taxon>
    </lineage>
</organism>
<evidence type="ECO:0000256" key="1">
    <source>
        <dbReference type="SAM" id="Phobius"/>
    </source>
</evidence>
<reference evidence="2" key="1">
    <citation type="journal article" date="2020" name="Nature">
        <title>Giant virus diversity and host interactions through global metagenomics.</title>
        <authorList>
            <person name="Schulz F."/>
            <person name="Roux S."/>
            <person name="Paez-Espino D."/>
            <person name="Jungbluth S."/>
            <person name="Walsh D.A."/>
            <person name="Denef V.J."/>
            <person name="McMahon K.D."/>
            <person name="Konstantinidis K.T."/>
            <person name="Eloe-Fadrosh E.A."/>
            <person name="Kyrpides N.C."/>
            <person name="Woyke T."/>
        </authorList>
    </citation>
    <scope>NUCLEOTIDE SEQUENCE</scope>
    <source>
        <strain evidence="2">GVMAG-M-3300027759-42</strain>
    </source>
</reference>
<dbReference type="AlphaFoldDB" id="A0A6C0LB09"/>
<protein>
    <submittedName>
        <fullName evidence="2">Uncharacterized protein</fullName>
    </submittedName>
</protein>
<keyword evidence="1" id="KW-1133">Transmembrane helix</keyword>
<name>A0A6C0LB09_9ZZZZ</name>
<evidence type="ECO:0000313" key="2">
    <source>
        <dbReference type="EMBL" id="QHU26861.1"/>
    </source>
</evidence>
<dbReference type="EMBL" id="MN740445">
    <property type="protein sequence ID" value="QHU26861.1"/>
    <property type="molecule type" value="Genomic_DNA"/>
</dbReference>